<accession>A0AAN6TAI2</accession>
<gene>
    <name evidence="3" type="ORF">N656DRAFT_791442</name>
</gene>
<dbReference type="AlphaFoldDB" id="A0AAN6TAI2"/>
<dbReference type="GeneID" id="89941097"/>
<sequence>MEQTLNCNVQECGSQLTDRAVVTAPYTCPACRQPLSGSEVCEQLLHPSEEWKSVALCGLSPTAVMECAGRALSFWSYQMTNQISYQIRKNAKLKDYCAELQGEMESMWEQANQRISTLSSRIRDMEREEDSLRRKCEELSFALTNRTKELAQSQELYSKLKQRALSQNQNISPGISGSRSPLRTGSATETNYRHSQTQLPRPIMPVGSKVGASNYFPTSPKSSTTQPNSTAIVEWNKPRFSQREYIMQSDRIH</sequence>
<feature type="coiled-coil region" evidence="1">
    <location>
        <begin position="108"/>
        <end position="142"/>
    </location>
</feature>
<organism evidence="3 4">
    <name type="scientific">Canariomyces notabilis</name>
    <dbReference type="NCBI Taxonomy" id="2074819"/>
    <lineage>
        <taxon>Eukaryota</taxon>
        <taxon>Fungi</taxon>
        <taxon>Dikarya</taxon>
        <taxon>Ascomycota</taxon>
        <taxon>Pezizomycotina</taxon>
        <taxon>Sordariomycetes</taxon>
        <taxon>Sordariomycetidae</taxon>
        <taxon>Sordariales</taxon>
        <taxon>Chaetomiaceae</taxon>
        <taxon>Canariomyces</taxon>
    </lineage>
</organism>
<evidence type="ECO:0000256" key="2">
    <source>
        <dbReference type="SAM" id="MobiDB-lite"/>
    </source>
</evidence>
<evidence type="ECO:0000313" key="4">
    <source>
        <dbReference type="Proteomes" id="UP001302812"/>
    </source>
</evidence>
<protein>
    <recommendedName>
        <fullName evidence="5">E3 ubiquitin-protein ligase CCNB1IP1</fullName>
    </recommendedName>
</protein>
<feature type="compositionally biased region" description="Polar residues" evidence="2">
    <location>
        <begin position="169"/>
        <end position="199"/>
    </location>
</feature>
<dbReference type="GO" id="GO:0007131">
    <property type="term" value="P:reciprocal meiotic recombination"/>
    <property type="evidence" value="ECO:0007669"/>
    <property type="project" value="InterPro"/>
</dbReference>
<dbReference type="EMBL" id="MU853353">
    <property type="protein sequence ID" value="KAK4109902.1"/>
    <property type="molecule type" value="Genomic_DNA"/>
</dbReference>
<reference evidence="3" key="1">
    <citation type="journal article" date="2023" name="Mol. Phylogenet. Evol.">
        <title>Genome-scale phylogeny and comparative genomics of the fungal order Sordariales.</title>
        <authorList>
            <person name="Hensen N."/>
            <person name="Bonometti L."/>
            <person name="Westerberg I."/>
            <person name="Brannstrom I.O."/>
            <person name="Guillou S."/>
            <person name="Cros-Aarteil S."/>
            <person name="Calhoun S."/>
            <person name="Haridas S."/>
            <person name="Kuo A."/>
            <person name="Mondo S."/>
            <person name="Pangilinan J."/>
            <person name="Riley R."/>
            <person name="LaButti K."/>
            <person name="Andreopoulos B."/>
            <person name="Lipzen A."/>
            <person name="Chen C."/>
            <person name="Yan M."/>
            <person name="Daum C."/>
            <person name="Ng V."/>
            <person name="Clum A."/>
            <person name="Steindorff A."/>
            <person name="Ohm R.A."/>
            <person name="Martin F."/>
            <person name="Silar P."/>
            <person name="Natvig D.O."/>
            <person name="Lalanne C."/>
            <person name="Gautier V."/>
            <person name="Ament-Velasquez S.L."/>
            <person name="Kruys A."/>
            <person name="Hutchinson M.I."/>
            <person name="Powell A.J."/>
            <person name="Barry K."/>
            <person name="Miller A.N."/>
            <person name="Grigoriev I.V."/>
            <person name="Debuchy R."/>
            <person name="Gladieux P."/>
            <person name="Hiltunen Thoren M."/>
            <person name="Johannesson H."/>
        </authorList>
    </citation>
    <scope>NUCLEOTIDE SEQUENCE</scope>
    <source>
        <strain evidence="3">CBS 508.74</strain>
    </source>
</reference>
<feature type="region of interest" description="Disordered" evidence="2">
    <location>
        <begin position="169"/>
        <end position="203"/>
    </location>
</feature>
<dbReference type="Proteomes" id="UP001302812">
    <property type="component" value="Unassembled WGS sequence"/>
</dbReference>
<name>A0AAN6TAI2_9PEZI</name>
<dbReference type="PANTHER" id="PTHR14305:SF0">
    <property type="entry name" value="E3 UBIQUITIN-PROTEIN LIGASE CCNB1IP1"/>
    <property type="match status" value="1"/>
</dbReference>
<evidence type="ECO:0008006" key="5">
    <source>
        <dbReference type="Google" id="ProtNLM"/>
    </source>
</evidence>
<keyword evidence="1" id="KW-0175">Coiled coil</keyword>
<evidence type="ECO:0000256" key="1">
    <source>
        <dbReference type="SAM" id="Coils"/>
    </source>
</evidence>
<keyword evidence="4" id="KW-1185">Reference proteome</keyword>
<evidence type="ECO:0000313" key="3">
    <source>
        <dbReference type="EMBL" id="KAK4109902.1"/>
    </source>
</evidence>
<dbReference type="InterPro" id="IPR042448">
    <property type="entry name" value="CCNB1IP1"/>
</dbReference>
<proteinExistence type="predicted"/>
<comment type="caution">
    <text evidence="3">The sequence shown here is derived from an EMBL/GenBank/DDBJ whole genome shotgun (WGS) entry which is preliminary data.</text>
</comment>
<dbReference type="GO" id="GO:0000795">
    <property type="term" value="C:synaptonemal complex"/>
    <property type="evidence" value="ECO:0007669"/>
    <property type="project" value="InterPro"/>
</dbReference>
<dbReference type="RefSeq" id="XP_064667472.1">
    <property type="nucleotide sequence ID" value="XM_064816972.1"/>
</dbReference>
<dbReference type="GO" id="GO:0061630">
    <property type="term" value="F:ubiquitin protein ligase activity"/>
    <property type="evidence" value="ECO:0007669"/>
    <property type="project" value="InterPro"/>
</dbReference>
<reference evidence="3" key="2">
    <citation type="submission" date="2023-05" db="EMBL/GenBank/DDBJ databases">
        <authorList>
            <consortium name="Lawrence Berkeley National Laboratory"/>
            <person name="Steindorff A."/>
            <person name="Hensen N."/>
            <person name="Bonometti L."/>
            <person name="Westerberg I."/>
            <person name="Brannstrom I.O."/>
            <person name="Guillou S."/>
            <person name="Cros-Aarteil S."/>
            <person name="Calhoun S."/>
            <person name="Haridas S."/>
            <person name="Kuo A."/>
            <person name="Mondo S."/>
            <person name="Pangilinan J."/>
            <person name="Riley R."/>
            <person name="Labutti K."/>
            <person name="Andreopoulos B."/>
            <person name="Lipzen A."/>
            <person name="Chen C."/>
            <person name="Yanf M."/>
            <person name="Daum C."/>
            <person name="Ng V."/>
            <person name="Clum A."/>
            <person name="Ohm R."/>
            <person name="Martin F."/>
            <person name="Silar P."/>
            <person name="Natvig D."/>
            <person name="Lalanne C."/>
            <person name="Gautier V."/>
            <person name="Ament-Velasquez S.L."/>
            <person name="Kruys A."/>
            <person name="Hutchinson M.I."/>
            <person name="Powell A.J."/>
            <person name="Barry K."/>
            <person name="Miller A.N."/>
            <person name="Grigoriev I.V."/>
            <person name="Debuchy R."/>
            <person name="Gladieux P."/>
            <person name="Thoren M.H."/>
            <person name="Johannesson H."/>
        </authorList>
    </citation>
    <scope>NUCLEOTIDE SEQUENCE</scope>
    <source>
        <strain evidence="3">CBS 508.74</strain>
    </source>
</reference>
<dbReference type="PANTHER" id="PTHR14305">
    <property type="entry name" value="E3 UBIQUITIN-PROTEIN LIGASE CCNB1IP1"/>
    <property type="match status" value="1"/>
</dbReference>